<dbReference type="GO" id="GO:0005681">
    <property type="term" value="C:spliceosomal complex"/>
    <property type="evidence" value="ECO:0007669"/>
    <property type="project" value="UniProtKB-KW"/>
</dbReference>
<reference evidence="6" key="1">
    <citation type="submission" date="2023-05" db="EMBL/GenBank/DDBJ databases">
        <title>Genome and transcriptome analyses reveal genes involved in the formation of fine ridges on petal epidermal cells in Hibiscus trionum.</title>
        <authorList>
            <person name="Koshimizu S."/>
            <person name="Masuda S."/>
            <person name="Ishii T."/>
            <person name="Shirasu K."/>
            <person name="Hoshino A."/>
            <person name="Arita M."/>
        </authorList>
    </citation>
    <scope>NUCLEOTIDE SEQUENCE</scope>
    <source>
        <strain evidence="6">Hamamatsu line</strain>
    </source>
</reference>
<keyword evidence="1" id="KW-0507">mRNA processing</keyword>
<evidence type="ECO:0000256" key="4">
    <source>
        <dbReference type="PROSITE-ProRule" id="PRU00176"/>
    </source>
</evidence>
<dbReference type="InterPro" id="IPR035979">
    <property type="entry name" value="RBD_domain_sf"/>
</dbReference>
<dbReference type="EMBL" id="BSYR01000024">
    <property type="protein sequence ID" value="GMI90346.1"/>
    <property type="molecule type" value="Genomic_DNA"/>
</dbReference>
<keyword evidence="4" id="KW-0694">RNA-binding</keyword>
<comment type="caution">
    <text evidence="6">The sequence shown here is derived from an EMBL/GenBank/DDBJ whole genome shotgun (WGS) entry which is preliminary data.</text>
</comment>
<dbReference type="GO" id="GO:0006397">
    <property type="term" value="P:mRNA processing"/>
    <property type="evidence" value="ECO:0007669"/>
    <property type="project" value="UniProtKB-KW"/>
</dbReference>
<keyword evidence="3" id="KW-0508">mRNA splicing</keyword>
<accession>A0A9W7I7L9</accession>
<keyword evidence="2" id="KW-0747">Spliceosome</keyword>
<dbReference type="Gene3D" id="3.30.70.330">
    <property type="match status" value="1"/>
</dbReference>
<organism evidence="6 7">
    <name type="scientific">Hibiscus trionum</name>
    <name type="common">Flower of an hour</name>
    <dbReference type="NCBI Taxonomy" id="183268"/>
    <lineage>
        <taxon>Eukaryota</taxon>
        <taxon>Viridiplantae</taxon>
        <taxon>Streptophyta</taxon>
        <taxon>Embryophyta</taxon>
        <taxon>Tracheophyta</taxon>
        <taxon>Spermatophyta</taxon>
        <taxon>Magnoliopsida</taxon>
        <taxon>eudicotyledons</taxon>
        <taxon>Gunneridae</taxon>
        <taxon>Pentapetalae</taxon>
        <taxon>rosids</taxon>
        <taxon>malvids</taxon>
        <taxon>Malvales</taxon>
        <taxon>Malvaceae</taxon>
        <taxon>Malvoideae</taxon>
        <taxon>Hibiscus</taxon>
    </lineage>
</organism>
<protein>
    <recommendedName>
        <fullName evidence="5">RRM domain-containing protein</fullName>
    </recommendedName>
</protein>
<evidence type="ECO:0000259" key="5">
    <source>
        <dbReference type="PROSITE" id="PS50102"/>
    </source>
</evidence>
<dbReference type="InterPro" id="IPR000504">
    <property type="entry name" value="RRM_dom"/>
</dbReference>
<dbReference type="PROSITE" id="PS50102">
    <property type="entry name" value="RRM"/>
    <property type="match status" value="1"/>
</dbReference>
<name>A0A9W7I7L9_HIBTR</name>
<evidence type="ECO:0000313" key="6">
    <source>
        <dbReference type="EMBL" id="GMI90346.1"/>
    </source>
</evidence>
<dbReference type="SUPFAM" id="SSF54928">
    <property type="entry name" value="RNA-binding domain, RBD"/>
    <property type="match status" value="1"/>
</dbReference>
<gene>
    <name evidence="6" type="ORF">HRI_002703900</name>
</gene>
<evidence type="ECO:0000256" key="2">
    <source>
        <dbReference type="ARBA" id="ARBA00022728"/>
    </source>
</evidence>
<evidence type="ECO:0000256" key="3">
    <source>
        <dbReference type="ARBA" id="ARBA00023187"/>
    </source>
</evidence>
<evidence type="ECO:0000256" key="1">
    <source>
        <dbReference type="ARBA" id="ARBA00022664"/>
    </source>
</evidence>
<dbReference type="Proteomes" id="UP001165190">
    <property type="component" value="Unassembled WGS sequence"/>
</dbReference>
<dbReference type="InterPro" id="IPR050907">
    <property type="entry name" value="SRSF"/>
</dbReference>
<evidence type="ECO:0000313" key="7">
    <source>
        <dbReference type="Proteomes" id="UP001165190"/>
    </source>
</evidence>
<dbReference type="Pfam" id="PF00076">
    <property type="entry name" value="RRM_1"/>
    <property type="match status" value="1"/>
</dbReference>
<dbReference type="InterPro" id="IPR012677">
    <property type="entry name" value="Nucleotide-bd_a/b_plait_sf"/>
</dbReference>
<dbReference type="GO" id="GO:0008380">
    <property type="term" value="P:RNA splicing"/>
    <property type="evidence" value="ECO:0007669"/>
    <property type="project" value="UniProtKB-KW"/>
</dbReference>
<feature type="domain" description="RRM" evidence="5">
    <location>
        <begin position="25"/>
        <end position="94"/>
    </location>
</feature>
<proteinExistence type="predicted"/>
<dbReference type="GO" id="GO:0003723">
    <property type="term" value="F:RNA binding"/>
    <property type="evidence" value="ECO:0007669"/>
    <property type="project" value="UniProtKB-UniRule"/>
</dbReference>
<dbReference type="OrthoDB" id="988427at2759"/>
<dbReference type="AlphaFoldDB" id="A0A9W7I7L9"/>
<dbReference type="CDD" id="cd00590">
    <property type="entry name" value="RRM_SF"/>
    <property type="match status" value="1"/>
</dbReference>
<dbReference type="PANTHER" id="PTHR23147">
    <property type="entry name" value="SERINE/ARGININE RICH SPLICING FACTOR"/>
    <property type="match status" value="1"/>
</dbReference>
<sequence>MSRRREDWRRSEGSRRYEGNRRQSWTIFVGNLSKQIHWKGVWQVFNRYGQVVDVFVPTKRVRDGSRFGFVRMAIERDAKRAIEHLHRRWIYGGRIGVWLGGGRESRFGSKRMSNGNSGGFGLEEQCKELKRTNVNWNV</sequence>
<dbReference type="SMART" id="SM00360">
    <property type="entry name" value="RRM"/>
    <property type="match status" value="1"/>
</dbReference>
<keyword evidence="7" id="KW-1185">Reference proteome</keyword>